<keyword evidence="8" id="KW-1185">Reference proteome</keyword>
<dbReference type="OMA" id="DKHCNPL"/>
<feature type="transmembrane region" description="Helical" evidence="6">
    <location>
        <begin position="256"/>
        <end position="275"/>
    </location>
</feature>
<dbReference type="OrthoDB" id="5963193at2759"/>
<dbReference type="EMBL" id="GG745332">
    <property type="protein sequence ID" value="KNE58309.1"/>
    <property type="molecule type" value="Genomic_DNA"/>
</dbReference>
<dbReference type="Pfam" id="PF03348">
    <property type="entry name" value="Serinc"/>
    <property type="match status" value="1"/>
</dbReference>
<evidence type="ECO:0000256" key="6">
    <source>
        <dbReference type="SAM" id="Phobius"/>
    </source>
</evidence>
<dbReference type="PANTHER" id="PTHR10383:SF9">
    <property type="entry name" value="SERINE INCORPORATOR, ISOFORM F"/>
    <property type="match status" value="1"/>
</dbReference>
<reference evidence="7 8" key="1">
    <citation type="submission" date="2009-11" db="EMBL/GenBank/DDBJ databases">
        <title>Annotation of Allomyces macrogynus ATCC 38327.</title>
        <authorList>
            <consortium name="The Broad Institute Genome Sequencing Platform"/>
            <person name="Russ C."/>
            <person name="Cuomo C."/>
            <person name="Burger G."/>
            <person name="Gray M.W."/>
            <person name="Holland P.W.H."/>
            <person name="King N."/>
            <person name="Lang F.B.F."/>
            <person name="Roger A.J."/>
            <person name="Ruiz-Trillo I."/>
            <person name="Young S.K."/>
            <person name="Zeng Q."/>
            <person name="Gargeya S."/>
            <person name="Fitzgerald M."/>
            <person name="Haas B."/>
            <person name="Abouelleil A."/>
            <person name="Alvarado L."/>
            <person name="Arachchi H.M."/>
            <person name="Berlin A."/>
            <person name="Chapman S.B."/>
            <person name="Gearin G."/>
            <person name="Goldberg J."/>
            <person name="Griggs A."/>
            <person name="Gujja S."/>
            <person name="Hansen M."/>
            <person name="Heiman D."/>
            <person name="Howarth C."/>
            <person name="Larimer J."/>
            <person name="Lui A."/>
            <person name="MacDonald P.J.P."/>
            <person name="McCowen C."/>
            <person name="Montmayeur A."/>
            <person name="Murphy C."/>
            <person name="Neiman D."/>
            <person name="Pearson M."/>
            <person name="Priest M."/>
            <person name="Roberts A."/>
            <person name="Saif S."/>
            <person name="Shea T."/>
            <person name="Sisk P."/>
            <person name="Stolte C."/>
            <person name="Sykes S."/>
            <person name="Wortman J."/>
            <person name="Nusbaum C."/>
            <person name="Birren B."/>
        </authorList>
    </citation>
    <scope>NUCLEOTIDE SEQUENCE [LARGE SCALE GENOMIC DNA]</scope>
    <source>
        <strain evidence="7 8">ATCC 38327</strain>
    </source>
</reference>
<feature type="transmembrane region" description="Helical" evidence="6">
    <location>
        <begin position="126"/>
        <end position="145"/>
    </location>
</feature>
<evidence type="ECO:0000313" key="8">
    <source>
        <dbReference type="Proteomes" id="UP000054350"/>
    </source>
</evidence>
<evidence type="ECO:0000256" key="2">
    <source>
        <dbReference type="ARBA" id="ARBA00006665"/>
    </source>
</evidence>
<feature type="transmembrane region" description="Helical" evidence="6">
    <location>
        <begin position="192"/>
        <end position="216"/>
    </location>
</feature>
<proteinExistence type="inferred from homology"/>
<dbReference type="STRING" id="578462.A0A0L0S7I0"/>
<organism evidence="7 8">
    <name type="scientific">Allomyces macrogynus (strain ATCC 38327)</name>
    <name type="common">Allomyces javanicus var. macrogynus</name>
    <dbReference type="NCBI Taxonomy" id="578462"/>
    <lineage>
        <taxon>Eukaryota</taxon>
        <taxon>Fungi</taxon>
        <taxon>Fungi incertae sedis</taxon>
        <taxon>Blastocladiomycota</taxon>
        <taxon>Blastocladiomycetes</taxon>
        <taxon>Blastocladiales</taxon>
        <taxon>Blastocladiaceae</taxon>
        <taxon>Allomyces</taxon>
    </lineage>
</organism>
<gene>
    <name evidence="7" type="ORF">AMAG_05117</name>
</gene>
<dbReference type="PANTHER" id="PTHR10383">
    <property type="entry name" value="SERINE INCORPORATOR"/>
    <property type="match status" value="1"/>
</dbReference>
<keyword evidence="4 6" id="KW-1133">Transmembrane helix</keyword>
<evidence type="ECO:0000256" key="4">
    <source>
        <dbReference type="ARBA" id="ARBA00022989"/>
    </source>
</evidence>
<keyword evidence="5 6" id="KW-0472">Membrane</keyword>
<evidence type="ECO:0008006" key="9">
    <source>
        <dbReference type="Google" id="ProtNLM"/>
    </source>
</evidence>
<feature type="transmembrane region" description="Helical" evidence="6">
    <location>
        <begin position="85"/>
        <end position="105"/>
    </location>
</feature>
<dbReference type="Proteomes" id="UP000054350">
    <property type="component" value="Unassembled WGS sequence"/>
</dbReference>
<evidence type="ECO:0000256" key="5">
    <source>
        <dbReference type="ARBA" id="ARBA00023136"/>
    </source>
</evidence>
<dbReference type="VEuPathDB" id="FungiDB:AMAG_05117"/>
<protein>
    <recommendedName>
        <fullName evidence="9">TMS membrane protein/tumor differentially expressed protein</fullName>
    </recommendedName>
</protein>
<evidence type="ECO:0000256" key="1">
    <source>
        <dbReference type="ARBA" id="ARBA00004141"/>
    </source>
</evidence>
<dbReference type="GO" id="GO:0016020">
    <property type="term" value="C:membrane"/>
    <property type="evidence" value="ECO:0007669"/>
    <property type="project" value="UniProtKB-SubCell"/>
</dbReference>
<dbReference type="AlphaFoldDB" id="A0A0L0S7I0"/>
<keyword evidence="3 6" id="KW-0812">Transmembrane</keyword>
<dbReference type="InterPro" id="IPR005016">
    <property type="entry name" value="TDE1/TMS"/>
</dbReference>
<dbReference type="eggNOG" id="KOG2592">
    <property type="taxonomic scope" value="Eukaryota"/>
</dbReference>
<comment type="subcellular location">
    <subcellularLocation>
        <location evidence="1">Membrane</location>
        <topology evidence="1">Multi-pass membrane protein</topology>
    </subcellularLocation>
</comment>
<evidence type="ECO:0000256" key="3">
    <source>
        <dbReference type="ARBA" id="ARBA00022692"/>
    </source>
</evidence>
<name>A0A0L0S7I0_ALLM3</name>
<feature type="transmembrane region" description="Helical" evidence="6">
    <location>
        <begin position="222"/>
        <end position="244"/>
    </location>
</feature>
<feature type="transmembrane region" description="Helical" evidence="6">
    <location>
        <begin position="151"/>
        <end position="171"/>
    </location>
</feature>
<sequence length="513" mass="53980">MSAGLSVASFMATQAACCCTSAACRCVSALSCNSSTATRAAYAALFLVNAIAAWTMESDVVGKLLARASQGYLKLDCPDCYGVLAVQRVCFALALFHVAMAALLAGVRTSRDRRAGFQNGFWGPKLTLWLLLVVAAFFIPNEFFIAYSKSVALLGAGVFVLLQLLLLIDFAHTFAEGLIAQYEEADGKGPMVVLVGGTVTLLLVAVVLTGVLYGYFAASPCHLNQFFISFNLILCLIVCLLSIAPAVQEHNPRSGLAQVSMVAAYATYLVTSAVANEPAELNPDGSPDTTCNPLAAAKSSQTVTVVLGALFTFIAVIYSTSTAAVKGRRFLGDDDEYDDETNMPLLAARDIDEEGGVAAAVSSEMAALEAAVASGALPESALANAKFARSASGTAVTAQPGAGQVPPQPTVVVVHAGPTDQYPTEDEAKGVAYSYSFFHVVFALAAMYVAMLITNWNTVTVVPGAHDDDSGLLAQVGKSWAAVWVKIVSSWLAILLYAWTLLAPIVLPDREWH</sequence>
<feature type="transmembrane region" description="Helical" evidence="6">
    <location>
        <begin position="302"/>
        <end position="320"/>
    </location>
</feature>
<comment type="similarity">
    <text evidence="2">Belongs to the TDE1 family.</text>
</comment>
<reference evidence="8" key="2">
    <citation type="submission" date="2009-11" db="EMBL/GenBank/DDBJ databases">
        <title>The Genome Sequence of Allomyces macrogynus strain ATCC 38327.</title>
        <authorList>
            <consortium name="The Broad Institute Genome Sequencing Platform"/>
            <person name="Russ C."/>
            <person name="Cuomo C."/>
            <person name="Shea T."/>
            <person name="Young S.K."/>
            <person name="Zeng Q."/>
            <person name="Koehrsen M."/>
            <person name="Haas B."/>
            <person name="Borodovsky M."/>
            <person name="Guigo R."/>
            <person name="Alvarado L."/>
            <person name="Berlin A."/>
            <person name="Borenstein D."/>
            <person name="Chen Z."/>
            <person name="Engels R."/>
            <person name="Freedman E."/>
            <person name="Gellesch M."/>
            <person name="Goldberg J."/>
            <person name="Griggs A."/>
            <person name="Gujja S."/>
            <person name="Heiman D."/>
            <person name="Hepburn T."/>
            <person name="Howarth C."/>
            <person name="Jen D."/>
            <person name="Larson L."/>
            <person name="Lewis B."/>
            <person name="Mehta T."/>
            <person name="Park D."/>
            <person name="Pearson M."/>
            <person name="Roberts A."/>
            <person name="Saif S."/>
            <person name="Shenoy N."/>
            <person name="Sisk P."/>
            <person name="Stolte C."/>
            <person name="Sykes S."/>
            <person name="Walk T."/>
            <person name="White J."/>
            <person name="Yandava C."/>
            <person name="Burger G."/>
            <person name="Gray M.W."/>
            <person name="Holland P.W.H."/>
            <person name="King N."/>
            <person name="Lang F.B.F."/>
            <person name="Roger A.J."/>
            <person name="Ruiz-Trillo I."/>
            <person name="Lander E."/>
            <person name="Nusbaum C."/>
        </authorList>
    </citation>
    <scope>NUCLEOTIDE SEQUENCE [LARGE SCALE GENOMIC DNA]</scope>
    <source>
        <strain evidence="8">ATCC 38327</strain>
    </source>
</reference>
<feature type="transmembrane region" description="Helical" evidence="6">
    <location>
        <begin position="432"/>
        <end position="453"/>
    </location>
</feature>
<evidence type="ECO:0000313" key="7">
    <source>
        <dbReference type="EMBL" id="KNE58309.1"/>
    </source>
</evidence>
<accession>A0A0L0S7I0</accession>
<feature type="transmembrane region" description="Helical" evidence="6">
    <location>
        <begin position="483"/>
        <end position="507"/>
    </location>
</feature>